<evidence type="ECO:0000256" key="13">
    <source>
        <dbReference type="SAM" id="MobiDB-lite"/>
    </source>
</evidence>
<name>A0A0A8K3W1_9HYPH</name>
<comment type="catalytic activity">
    <reaction evidence="11">
        <text>Fe(II)-heme o + 2 A + H2O = Fe(II)-heme a + 2 AH2</text>
        <dbReference type="Rhea" id="RHEA:63388"/>
        <dbReference type="ChEBI" id="CHEBI:13193"/>
        <dbReference type="ChEBI" id="CHEBI:15377"/>
        <dbReference type="ChEBI" id="CHEBI:17499"/>
        <dbReference type="ChEBI" id="CHEBI:60530"/>
        <dbReference type="ChEBI" id="CHEBI:61715"/>
        <dbReference type="EC" id="1.17.99.9"/>
    </reaction>
    <physiologicalReaction direction="left-to-right" evidence="11">
        <dbReference type="Rhea" id="RHEA:63389"/>
    </physiologicalReaction>
</comment>
<protein>
    <recommendedName>
        <fullName evidence="12">Heme A synthase</fullName>
        <shortName evidence="12">HAS</shortName>
        <ecNumber evidence="12">1.17.99.9</ecNumber>
    </recommendedName>
    <alternativeName>
        <fullName evidence="12">Cytochrome aa3-controlling protein</fullName>
    </alternativeName>
</protein>
<dbReference type="GO" id="GO:0046872">
    <property type="term" value="F:metal ion binding"/>
    <property type="evidence" value="ECO:0007669"/>
    <property type="project" value="UniProtKB-KW"/>
</dbReference>
<feature type="transmembrane region" description="Helical" evidence="12">
    <location>
        <begin position="194"/>
        <end position="216"/>
    </location>
</feature>
<dbReference type="GO" id="GO:0016653">
    <property type="term" value="F:oxidoreductase activity, acting on NAD(P)H, heme protein as acceptor"/>
    <property type="evidence" value="ECO:0007669"/>
    <property type="project" value="TreeGrafter"/>
</dbReference>
<feature type="transmembrane region" description="Helical" evidence="12">
    <location>
        <begin position="325"/>
        <end position="347"/>
    </location>
</feature>
<comment type="cofactor">
    <cofactor evidence="1 12">
        <name>heme b</name>
        <dbReference type="ChEBI" id="CHEBI:60344"/>
    </cofactor>
</comment>
<keyword evidence="7 12" id="KW-0408">Iron</keyword>
<keyword evidence="9 12" id="KW-0472">Membrane</keyword>
<accession>A0A0A8K3W1</accession>
<gene>
    <name evidence="12" type="primary">ctaA</name>
    <name evidence="14" type="ORF">GL4_2002</name>
</gene>
<evidence type="ECO:0000256" key="5">
    <source>
        <dbReference type="ARBA" id="ARBA00022989"/>
    </source>
</evidence>
<comment type="similarity">
    <text evidence="12">Belongs to the COX15/CtaA family. Type 2 subfamily.</text>
</comment>
<feature type="compositionally biased region" description="Polar residues" evidence="13">
    <location>
        <begin position="13"/>
        <end position="24"/>
    </location>
</feature>
<evidence type="ECO:0000256" key="10">
    <source>
        <dbReference type="ARBA" id="ARBA00044501"/>
    </source>
</evidence>
<feature type="transmembrane region" description="Helical" evidence="12">
    <location>
        <begin position="228"/>
        <end position="252"/>
    </location>
</feature>
<evidence type="ECO:0000256" key="3">
    <source>
        <dbReference type="ARBA" id="ARBA00022692"/>
    </source>
</evidence>
<dbReference type="PANTHER" id="PTHR23289:SF2">
    <property type="entry name" value="CYTOCHROME C OXIDASE ASSEMBLY PROTEIN COX15 HOMOLOG"/>
    <property type="match status" value="1"/>
</dbReference>
<keyword evidence="6 12" id="KW-0560">Oxidoreductase</keyword>
<evidence type="ECO:0000256" key="12">
    <source>
        <dbReference type="HAMAP-Rule" id="MF_01665"/>
    </source>
</evidence>
<evidence type="ECO:0000256" key="7">
    <source>
        <dbReference type="ARBA" id="ARBA00023004"/>
    </source>
</evidence>
<feature type="binding site" description="axial binding residue" evidence="12">
    <location>
        <position position="355"/>
    </location>
    <ligand>
        <name>heme</name>
        <dbReference type="ChEBI" id="CHEBI:30413"/>
    </ligand>
    <ligandPart>
        <name>Fe</name>
        <dbReference type="ChEBI" id="CHEBI:18248"/>
    </ligandPart>
</feature>
<dbReference type="GO" id="GO:0120547">
    <property type="term" value="F:heme A synthase activity"/>
    <property type="evidence" value="ECO:0007669"/>
    <property type="project" value="UniProtKB-EC"/>
</dbReference>
<keyword evidence="12" id="KW-1003">Cell membrane</keyword>
<dbReference type="EMBL" id="AP014648">
    <property type="protein sequence ID" value="BAQ17451.1"/>
    <property type="molecule type" value="Genomic_DNA"/>
</dbReference>
<comment type="pathway">
    <text evidence="10 12">Porphyrin-containing compound metabolism; heme A biosynthesis; heme A from heme O: step 1/1.</text>
</comment>
<evidence type="ECO:0000256" key="8">
    <source>
        <dbReference type="ARBA" id="ARBA00023133"/>
    </source>
</evidence>
<evidence type="ECO:0000256" key="11">
    <source>
        <dbReference type="ARBA" id="ARBA00048044"/>
    </source>
</evidence>
<dbReference type="Proteomes" id="UP000031643">
    <property type="component" value="Chromosome"/>
</dbReference>
<dbReference type="GO" id="GO:0006784">
    <property type="term" value="P:heme A biosynthetic process"/>
    <property type="evidence" value="ECO:0007669"/>
    <property type="project" value="UniProtKB-UniRule"/>
</dbReference>
<dbReference type="Pfam" id="PF02628">
    <property type="entry name" value="COX15-CtaA"/>
    <property type="match status" value="1"/>
</dbReference>
<comment type="function">
    <text evidence="12">Catalyzes the conversion of heme O to heme A by two successive hydroxylations of the methyl group at C8. The first hydroxylation forms heme I, the second hydroxylation results in an unstable dihydroxymethyl group, which spontaneously dehydrates, resulting in the formyl group of heme A.</text>
</comment>
<keyword evidence="3 12" id="KW-0812">Transmembrane</keyword>
<proteinExistence type="inferred from homology"/>
<reference evidence="14 15" key="1">
    <citation type="submission" date="2014-09" db="EMBL/GenBank/DDBJ databases">
        <title>Genome sequencing of Methyloceanibacter caenitepidi Gela4.</title>
        <authorList>
            <person name="Takeuchi M."/>
            <person name="Susumu S."/>
            <person name="Kamagata Y."/>
            <person name="Oshima K."/>
            <person name="Hattori M."/>
            <person name="Iwasaki W."/>
        </authorList>
    </citation>
    <scope>NUCLEOTIDE SEQUENCE [LARGE SCALE GENOMIC DNA]</scope>
    <source>
        <strain evidence="14 15">Gela4</strain>
    </source>
</reference>
<dbReference type="GO" id="GO:0005886">
    <property type="term" value="C:plasma membrane"/>
    <property type="evidence" value="ECO:0007669"/>
    <property type="project" value="UniProtKB-SubCell"/>
</dbReference>
<evidence type="ECO:0000256" key="6">
    <source>
        <dbReference type="ARBA" id="ARBA00023002"/>
    </source>
</evidence>
<dbReference type="AlphaFoldDB" id="A0A0A8K3W1"/>
<dbReference type="InterPro" id="IPR003780">
    <property type="entry name" value="COX15/CtaA_fam"/>
</dbReference>
<dbReference type="HAMAP" id="MF_01665">
    <property type="entry name" value="HemeA_synth_type2"/>
    <property type="match status" value="1"/>
</dbReference>
<keyword evidence="5 12" id="KW-1133">Transmembrane helix</keyword>
<dbReference type="KEGG" id="mcg:GL4_2002"/>
<feature type="transmembrane region" description="Helical" evidence="12">
    <location>
        <begin position="131"/>
        <end position="149"/>
    </location>
</feature>
<feature type="transmembrane region" description="Helical" evidence="12">
    <location>
        <begin position="48"/>
        <end position="67"/>
    </location>
</feature>
<evidence type="ECO:0000256" key="2">
    <source>
        <dbReference type="ARBA" id="ARBA00004141"/>
    </source>
</evidence>
<keyword evidence="15" id="KW-1185">Reference proteome</keyword>
<dbReference type="UniPathway" id="UPA00269">
    <property type="reaction ID" value="UER00713"/>
</dbReference>
<evidence type="ECO:0000313" key="15">
    <source>
        <dbReference type="Proteomes" id="UP000031643"/>
    </source>
</evidence>
<feature type="binding site" description="axial binding residue" evidence="12">
    <location>
        <position position="294"/>
    </location>
    <ligand>
        <name>heme</name>
        <dbReference type="ChEBI" id="CHEBI:30413"/>
    </ligand>
    <ligandPart>
        <name>Fe</name>
        <dbReference type="ChEBI" id="CHEBI:18248"/>
    </ligandPart>
</feature>
<dbReference type="InterPro" id="IPR023754">
    <property type="entry name" value="HemeA_Synthase_type2"/>
</dbReference>
<comment type="subcellular location">
    <subcellularLocation>
        <location evidence="12">Cell membrane</location>
        <topology evidence="12">Multi-pass membrane protein</topology>
    </subcellularLocation>
    <subcellularLocation>
        <location evidence="2">Membrane</location>
        <topology evidence="2">Multi-pass membrane protein</topology>
    </subcellularLocation>
</comment>
<dbReference type="STRING" id="1384459.GL4_2002"/>
<organism evidence="14 15">
    <name type="scientific">Methyloceanibacter caenitepidi</name>
    <dbReference type="NCBI Taxonomy" id="1384459"/>
    <lineage>
        <taxon>Bacteria</taxon>
        <taxon>Pseudomonadati</taxon>
        <taxon>Pseudomonadota</taxon>
        <taxon>Alphaproteobacteria</taxon>
        <taxon>Hyphomicrobiales</taxon>
        <taxon>Hyphomicrobiaceae</taxon>
        <taxon>Methyloceanibacter</taxon>
    </lineage>
</organism>
<dbReference type="PANTHER" id="PTHR23289">
    <property type="entry name" value="CYTOCHROME C OXIDASE ASSEMBLY PROTEIN COX15"/>
    <property type="match status" value="1"/>
</dbReference>
<evidence type="ECO:0000313" key="14">
    <source>
        <dbReference type="EMBL" id="BAQ17451.1"/>
    </source>
</evidence>
<dbReference type="HOGENOM" id="CLU_017627_0_0_5"/>
<keyword evidence="8 12" id="KW-0350">Heme biosynthesis</keyword>
<evidence type="ECO:0000256" key="1">
    <source>
        <dbReference type="ARBA" id="ARBA00001970"/>
    </source>
</evidence>
<feature type="region of interest" description="Disordered" evidence="13">
    <location>
        <begin position="1"/>
        <end position="26"/>
    </location>
</feature>
<feature type="transmembrane region" description="Helical" evidence="12">
    <location>
        <begin position="296"/>
        <end position="313"/>
    </location>
</feature>
<evidence type="ECO:0000256" key="9">
    <source>
        <dbReference type="ARBA" id="ARBA00023136"/>
    </source>
</evidence>
<comment type="subunit">
    <text evidence="12">Interacts with CtaB.</text>
</comment>
<dbReference type="EC" id="1.17.99.9" evidence="12"/>
<evidence type="ECO:0000256" key="4">
    <source>
        <dbReference type="ARBA" id="ARBA00022723"/>
    </source>
</evidence>
<feature type="transmembrane region" description="Helical" evidence="12">
    <location>
        <begin position="161"/>
        <end position="179"/>
    </location>
</feature>
<feature type="transmembrane region" description="Helical" evidence="12">
    <location>
        <begin position="353"/>
        <end position="371"/>
    </location>
</feature>
<sequence length="388" mass="41812">MSSNEEAIITAPMSVSATQPSTEPDVQPVVAASGTEAMPPWHVRALRLWLSFVALLIVAMILVGGATRLTDSGLSITEWQPIVGAIPPLSDAHWQEAFDAYKQIPEYSQVNQGMDLQGFKAIYWWEWAHRFLGRFIGLVFFVPFVAFWFAGYVPRPLLPRLLGLFVLGGLQGALGWYMVKSGLVDRVDVSQYRLAAHFGVAVLIFGYTLWLILNLGRGPRGAVAARTPALVAGVVLVLVYLQLLAGALVAGIDGGMGFNTWPLMNGAVIPAGLGAAEPWYLNIFENPLTVQFDHRVLGYTVVLAAVLQAVWLARNPDTDGLRPSATALAVLSLLQVALGIWTLLSFVPIELGLAHQAGAIAVFAAALYHFWRCVAGEAPARSQTAASA</sequence>
<keyword evidence="4 12" id="KW-0479">Metal-binding</keyword>